<dbReference type="InterPro" id="IPR046880">
    <property type="entry name" value="TPR-S"/>
</dbReference>
<dbReference type="SUPFAM" id="SSF53474">
    <property type="entry name" value="alpha/beta-Hydrolases"/>
    <property type="match status" value="1"/>
</dbReference>
<evidence type="ECO:0000259" key="2">
    <source>
        <dbReference type="Pfam" id="PF00656"/>
    </source>
</evidence>
<protein>
    <submittedName>
        <fullName evidence="4">Peptidase C14, caspase catalytic subunit p20</fullName>
    </submittedName>
</protein>
<reference evidence="4 5" key="1">
    <citation type="journal article" date="2009" name="J. Bacteriol.">
        <title>Complete genome sequence of Robiginitalea biformata HTCC2501.</title>
        <authorList>
            <person name="Oh H.M."/>
            <person name="Giovannoni S.J."/>
            <person name="Lee K."/>
            <person name="Ferriera S."/>
            <person name="Johnson J."/>
            <person name="Cho J.C."/>
        </authorList>
    </citation>
    <scope>NUCLEOTIDE SEQUENCE [LARGE SCALE GENOMIC DNA]</scope>
    <source>
        <strain evidence="5">ATCC BAA-864 / HTCC2501 / KCTC 12146</strain>
    </source>
</reference>
<sequence length="762" mass="83961">MDLLQNAHALLIGISYEDGLDTIGDAEDVARILRDPERCGYPPGQVTLLTGADADRKGILGALEALAERTDEQSSVFLYYSGHGDVLDGVFHFVPHGIREGMEYDEYTAAWVTAEEIRDRINALSTRRLIFFMDCCHATGIASSGFRPKIAGSGDEGPGKQGPSFEKLEGLAQKVDNEKGISIVASCKEEQESYQLNGDKNSVFTKYLLEALEGNHLTEVTDPYVRILEVAGYLLRVVPETIEQVARDCDPPLDIRQEPYVNLEMYDNFILSRIPGNRPAQGASATVGKAPGVAATDKSAPEAGQPQAKEARLIYRETPGANNLILFIHGFTGEASRTFGSLPDLLMDDPEFDGWDMKPFGYSQFIEPEHGKQVWGGIRDIQRIVDYFCTSVKYKFADYDRIAIVAHGLGGLVAQKALLQIPGDALGKISHLVLMGCPSHGLAPEEFEAEWHKDYAQMRREGPFISGLRKDWDTRFGGELPFSLSVIGASSDTFVSPESCFGPFPEAACVTLDGDHFSIVRPDGPQAPSHRLIREFLTGSEALGEFGDAQERNLALGRYEAVVRELGEDPMALSGKGIKQLVFALEGLDRRDEAMKLLDSHPEAERSTDLMGIIGGRYKRAYLRKPNKKDGETAQVYYGIALDAAREKNDSPQVYYLAINLAFLALVVDEDRDSMQTFARLALEAAENSPDSLWKTATLGEAALYLGDLEAAQTHYALASSQAGIREKLSIHLNALAAYCELYETRREEDAFIRFLKAHYLS</sequence>
<proteinExistence type="predicted"/>
<dbReference type="GO" id="GO:0006508">
    <property type="term" value="P:proteolysis"/>
    <property type="evidence" value="ECO:0007669"/>
    <property type="project" value="InterPro"/>
</dbReference>
<evidence type="ECO:0000313" key="4">
    <source>
        <dbReference type="EMBL" id="EAR16127.1"/>
    </source>
</evidence>
<dbReference type="Proteomes" id="UP000009049">
    <property type="component" value="Chromosome"/>
</dbReference>
<dbReference type="InterPro" id="IPR029058">
    <property type="entry name" value="AB_hydrolase_fold"/>
</dbReference>
<dbReference type="RefSeq" id="WP_012813822.1">
    <property type="nucleotide sequence ID" value="NC_013222.1"/>
</dbReference>
<feature type="domain" description="DUF676" evidence="3">
    <location>
        <begin position="324"/>
        <end position="422"/>
    </location>
</feature>
<evidence type="ECO:0000256" key="1">
    <source>
        <dbReference type="SAM" id="MobiDB-lite"/>
    </source>
</evidence>
<dbReference type="HOGENOM" id="CLU_372487_0_0_10"/>
<feature type="region of interest" description="Disordered" evidence="1">
    <location>
        <begin position="281"/>
        <end position="308"/>
    </location>
</feature>
<feature type="domain" description="Peptidase C14 caspase" evidence="2">
    <location>
        <begin position="8"/>
        <end position="216"/>
    </location>
</feature>
<accession>A4CGR9</accession>
<dbReference type="InterPro" id="IPR011990">
    <property type="entry name" value="TPR-like_helical_dom_sf"/>
</dbReference>
<keyword evidence="5" id="KW-1185">Reference proteome</keyword>
<dbReference type="EMBL" id="CP001712">
    <property type="protein sequence ID" value="EAR16127.1"/>
    <property type="molecule type" value="Genomic_DNA"/>
</dbReference>
<dbReference type="GO" id="GO:0004197">
    <property type="term" value="F:cysteine-type endopeptidase activity"/>
    <property type="evidence" value="ECO:0007669"/>
    <property type="project" value="InterPro"/>
</dbReference>
<dbReference type="InterPro" id="IPR011600">
    <property type="entry name" value="Pept_C14_caspase"/>
</dbReference>
<dbReference type="InterPro" id="IPR007751">
    <property type="entry name" value="DUF676_lipase-like"/>
</dbReference>
<dbReference type="InterPro" id="IPR052039">
    <property type="entry name" value="Caspase-related_regulators"/>
</dbReference>
<dbReference type="Gene3D" id="3.40.50.1820">
    <property type="entry name" value="alpha/beta hydrolase"/>
    <property type="match status" value="1"/>
</dbReference>
<evidence type="ECO:0000259" key="3">
    <source>
        <dbReference type="Pfam" id="PF05057"/>
    </source>
</evidence>
<dbReference type="InterPro" id="IPR029030">
    <property type="entry name" value="Caspase-like_dom_sf"/>
</dbReference>
<organism evidence="4 5">
    <name type="scientific">Robiginitalea biformata (strain ATCC BAA-864 / DSM 15991 / KCTC 12146 / HTCC2501)</name>
    <dbReference type="NCBI Taxonomy" id="313596"/>
    <lineage>
        <taxon>Bacteria</taxon>
        <taxon>Pseudomonadati</taxon>
        <taxon>Bacteroidota</taxon>
        <taxon>Flavobacteriia</taxon>
        <taxon>Flavobacteriales</taxon>
        <taxon>Flavobacteriaceae</taxon>
        <taxon>Robiginitalea</taxon>
    </lineage>
</organism>
<dbReference type="STRING" id="313596.RB2501_04495"/>
<gene>
    <name evidence="4" type="ordered locus">RB2501_04495</name>
</gene>
<dbReference type="SUPFAM" id="SSF52129">
    <property type="entry name" value="Caspase-like"/>
    <property type="match status" value="1"/>
</dbReference>
<dbReference type="Pfam" id="PF05057">
    <property type="entry name" value="DUF676"/>
    <property type="match status" value="1"/>
</dbReference>
<dbReference type="AlphaFoldDB" id="A4CGR9"/>
<dbReference type="Pfam" id="PF20308">
    <property type="entry name" value="TPR-S"/>
    <property type="match status" value="1"/>
</dbReference>
<dbReference type="eggNOG" id="COG4249">
    <property type="taxonomic scope" value="Bacteria"/>
</dbReference>
<dbReference type="PANTHER" id="PTHR22576">
    <property type="entry name" value="MUCOSA ASSOCIATED LYMPHOID TISSUE LYMPHOMA TRANSLOCATION PROTEIN 1/PARACASPASE"/>
    <property type="match status" value="1"/>
</dbReference>
<dbReference type="eggNOG" id="COG2267">
    <property type="taxonomic scope" value="Bacteria"/>
</dbReference>
<evidence type="ECO:0000313" key="5">
    <source>
        <dbReference type="Proteomes" id="UP000009049"/>
    </source>
</evidence>
<dbReference type="Pfam" id="PF00656">
    <property type="entry name" value="Peptidase_C14"/>
    <property type="match status" value="1"/>
</dbReference>
<dbReference type="Gene3D" id="3.40.50.1460">
    <property type="match status" value="1"/>
</dbReference>
<name>A4CGR9_ROBBH</name>
<dbReference type="SUPFAM" id="SSF48452">
    <property type="entry name" value="TPR-like"/>
    <property type="match status" value="1"/>
</dbReference>
<dbReference type="PANTHER" id="PTHR22576:SF37">
    <property type="entry name" value="MUCOSA-ASSOCIATED LYMPHOID TISSUE LYMPHOMA TRANSLOCATION PROTEIN 1"/>
    <property type="match status" value="1"/>
</dbReference>
<dbReference type="KEGG" id="rbi:RB2501_04495"/>
<dbReference type="OrthoDB" id="596779at2"/>